<organism evidence="3 4">
    <name type="scientific">Thermanaerothrix solaris</name>
    <dbReference type="NCBI Taxonomy" id="3058434"/>
    <lineage>
        <taxon>Bacteria</taxon>
        <taxon>Bacillati</taxon>
        <taxon>Chloroflexota</taxon>
        <taxon>Anaerolineae</taxon>
        <taxon>Anaerolineales</taxon>
        <taxon>Anaerolineaceae</taxon>
        <taxon>Thermanaerothrix</taxon>
    </lineage>
</organism>
<dbReference type="Pfam" id="PF13416">
    <property type="entry name" value="SBP_bac_8"/>
    <property type="match status" value="1"/>
</dbReference>
<keyword evidence="4" id="KW-1185">Reference proteome</keyword>
<evidence type="ECO:0000313" key="4">
    <source>
        <dbReference type="Proteomes" id="UP001254165"/>
    </source>
</evidence>
<feature type="chain" id="PRO_5047061552" evidence="2">
    <location>
        <begin position="24"/>
        <end position="442"/>
    </location>
</feature>
<dbReference type="Gene3D" id="3.40.190.10">
    <property type="entry name" value="Periplasmic binding protein-like II"/>
    <property type="match status" value="1"/>
</dbReference>
<dbReference type="EMBL" id="JAUHMF010000003">
    <property type="protein sequence ID" value="MDT8899441.1"/>
    <property type="molecule type" value="Genomic_DNA"/>
</dbReference>
<sequence>MSSLKPSLLLGNLILLFTLIVSACAPATTVTSTATPVPPTVSSSETPPSVHTSPIELTFWNYWDGKNGETIQALIDEYNTSHPEVKIKNVFIGWDELLPKLQTAVAGGNKPDIAAVDLVWMPKLAKTGAIVPLNDYIRASKVNLDDFYPSQLAVDRYDDQIFGMPVSTNNLELFYNKDLFKAAGLDPNMPPKTWDELFQIAKQCANPARGIVGMELYTEPGEGLTWQFQVYLWQSGGEFLSKDLNSAAFNSPAGEKALRFWVDLIKEGGYQISSWGLFGQGKSCMVMDGSWMVGIWAESAPFDWGTALMPYPTDGQPATNMGGEHVIIFHTDEVRQKAAWDFVNWLTSTETQVKWDMATGFMPIRDTVASSPEYLLWLEKTEPRLKPFVEGQKYAHNRPPVPNYPEISDAFSREIERALIGEVSVKDALQTAETAVNALLQK</sequence>
<proteinExistence type="predicted"/>
<evidence type="ECO:0000256" key="2">
    <source>
        <dbReference type="SAM" id="SignalP"/>
    </source>
</evidence>
<feature type="signal peptide" evidence="2">
    <location>
        <begin position="1"/>
        <end position="23"/>
    </location>
</feature>
<evidence type="ECO:0000256" key="1">
    <source>
        <dbReference type="SAM" id="MobiDB-lite"/>
    </source>
</evidence>
<dbReference type="SUPFAM" id="SSF53850">
    <property type="entry name" value="Periplasmic binding protein-like II"/>
    <property type="match status" value="1"/>
</dbReference>
<feature type="region of interest" description="Disordered" evidence="1">
    <location>
        <begin position="31"/>
        <end position="51"/>
    </location>
</feature>
<dbReference type="Proteomes" id="UP001254165">
    <property type="component" value="Unassembled WGS sequence"/>
</dbReference>
<dbReference type="PROSITE" id="PS51257">
    <property type="entry name" value="PROKAR_LIPOPROTEIN"/>
    <property type="match status" value="1"/>
</dbReference>
<dbReference type="PANTHER" id="PTHR43649">
    <property type="entry name" value="ARABINOSE-BINDING PROTEIN-RELATED"/>
    <property type="match status" value="1"/>
</dbReference>
<comment type="caution">
    <text evidence="3">The sequence shown here is derived from an EMBL/GenBank/DDBJ whole genome shotgun (WGS) entry which is preliminary data.</text>
</comment>
<dbReference type="CDD" id="cd14748">
    <property type="entry name" value="PBP2_UgpB"/>
    <property type="match status" value="1"/>
</dbReference>
<keyword evidence="2" id="KW-0732">Signal</keyword>
<name>A0ABU3NRH2_9CHLR</name>
<protein>
    <submittedName>
        <fullName evidence="3">ABC transporter substrate-binding protein</fullName>
    </submittedName>
</protein>
<accession>A0ABU3NRH2</accession>
<dbReference type="PANTHER" id="PTHR43649:SF30">
    <property type="entry name" value="ABC TRANSPORTER SUBSTRATE-BINDING PROTEIN"/>
    <property type="match status" value="1"/>
</dbReference>
<gene>
    <name evidence="3" type="ORF">QYE77_14345</name>
</gene>
<dbReference type="RefSeq" id="WP_315626166.1">
    <property type="nucleotide sequence ID" value="NZ_JAUHMF010000003.1"/>
</dbReference>
<reference evidence="3 4" key="1">
    <citation type="submission" date="2023-07" db="EMBL/GenBank/DDBJ databases">
        <title>Novel species of Thermanaerothrix with wide hydrolytic capabilities.</title>
        <authorList>
            <person name="Zayulina K.S."/>
            <person name="Podosokorskaya O.A."/>
            <person name="Elcheninov A.G."/>
        </authorList>
    </citation>
    <scope>NUCLEOTIDE SEQUENCE [LARGE SCALE GENOMIC DNA]</scope>
    <source>
        <strain evidence="3 4">4228-RoL</strain>
    </source>
</reference>
<dbReference type="InterPro" id="IPR006059">
    <property type="entry name" value="SBP"/>
</dbReference>
<dbReference type="InterPro" id="IPR050490">
    <property type="entry name" value="Bact_solute-bd_prot1"/>
</dbReference>
<evidence type="ECO:0000313" key="3">
    <source>
        <dbReference type="EMBL" id="MDT8899441.1"/>
    </source>
</evidence>